<proteinExistence type="predicted"/>
<sequence length="142" mass="16064">MADADSEIKRGWVLDNFPRNRSQLATIQDLHDGIMPDILFCLKDNDGEGRVVLKRMYEQNREEVDKVIKRLEEQQKQKAQEAQDSLNRMQQDPEEDPKPTDPQAKLEAVQEEVEEGSAKSDADDADKSPPTISIKGGGKTEQ</sequence>
<dbReference type="Gene3D" id="3.40.50.300">
    <property type="entry name" value="P-loop containing nucleotide triphosphate hydrolases"/>
    <property type="match status" value="1"/>
</dbReference>
<organism evidence="2 3">
    <name type="scientific">Oncorhynchus mykiss</name>
    <name type="common">Rainbow trout</name>
    <name type="synonym">Salmo gairdneri</name>
    <dbReference type="NCBI Taxonomy" id="8022"/>
    <lineage>
        <taxon>Eukaryota</taxon>
        <taxon>Metazoa</taxon>
        <taxon>Chordata</taxon>
        <taxon>Craniata</taxon>
        <taxon>Vertebrata</taxon>
        <taxon>Euteleostomi</taxon>
        <taxon>Actinopterygii</taxon>
        <taxon>Neopterygii</taxon>
        <taxon>Teleostei</taxon>
        <taxon>Protacanthopterygii</taxon>
        <taxon>Salmoniformes</taxon>
        <taxon>Salmonidae</taxon>
        <taxon>Salmoninae</taxon>
        <taxon>Oncorhynchus</taxon>
    </lineage>
</organism>
<feature type="region of interest" description="Disordered" evidence="1">
    <location>
        <begin position="70"/>
        <end position="142"/>
    </location>
</feature>
<feature type="compositionally biased region" description="Basic and acidic residues" evidence="1">
    <location>
        <begin position="116"/>
        <end position="127"/>
    </location>
</feature>
<evidence type="ECO:0000313" key="3">
    <source>
        <dbReference type="Proteomes" id="UP000193380"/>
    </source>
</evidence>
<gene>
    <name evidence="2" type="ORF">GSONMT00044836001</name>
</gene>
<feature type="compositionally biased region" description="Basic and acidic residues" evidence="1">
    <location>
        <begin position="70"/>
        <end position="81"/>
    </location>
</feature>
<dbReference type="EMBL" id="FR910267">
    <property type="protein sequence ID" value="CDQ90196.1"/>
    <property type="molecule type" value="Genomic_DNA"/>
</dbReference>
<name>A0A060YEQ6_ONCMY</name>
<protein>
    <submittedName>
        <fullName evidence="2">Uncharacterized protein</fullName>
    </submittedName>
</protein>
<dbReference type="PaxDb" id="8022-A0A060YEQ6"/>
<dbReference type="Proteomes" id="UP000193380">
    <property type="component" value="Unassembled WGS sequence"/>
</dbReference>
<dbReference type="STRING" id="8022.A0A060YEQ6"/>
<dbReference type="AlphaFoldDB" id="A0A060YEQ6"/>
<evidence type="ECO:0000313" key="2">
    <source>
        <dbReference type="EMBL" id="CDQ90196.1"/>
    </source>
</evidence>
<dbReference type="InterPro" id="IPR027417">
    <property type="entry name" value="P-loop_NTPase"/>
</dbReference>
<accession>A0A060YEQ6</accession>
<evidence type="ECO:0000256" key="1">
    <source>
        <dbReference type="SAM" id="MobiDB-lite"/>
    </source>
</evidence>
<reference evidence="2" key="1">
    <citation type="journal article" date="2014" name="Nat. Commun.">
        <title>The rainbow trout genome provides novel insights into evolution after whole-genome duplication in vertebrates.</title>
        <authorList>
            <person name="Berthelot C."/>
            <person name="Brunet F."/>
            <person name="Chalopin D."/>
            <person name="Juanchich A."/>
            <person name="Bernard M."/>
            <person name="Noel B."/>
            <person name="Bento P."/>
            <person name="Da Silva C."/>
            <person name="Labadie K."/>
            <person name="Alberti A."/>
            <person name="Aury J.M."/>
            <person name="Louis A."/>
            <person name="Dehais P."/>
            <person name="Bardou P."/>
            <person name="Montfort J."/>
            <person name="Klopp C."/>
            <person name="Cabau C."/>
            <person name="Gaspin C."/>
            <person name="Thorgaard G.H."/>
            <person name="Boussaha M."/>
            <person name="Quillet E."/>
            <person name="Guyomard R."/>
            <person name="Galiana D."/>
            <person name="Bobe J."/>
            <person name="Volff J.N."/>
            <person name="Genet C."/>
            <person name="Wincker P."/>
            <person name="Jaillon O."/>
            <person name="Roest Crollius H."/>
            <person name="Guiguen Y."/>
        </authorList>
    </citation>
    <scope>NUCLEOTIDE SEQUENCE [LARGE SCALE GENOMIC DNA]</scope>
</reference>
<reference evidence="2" key="2">
    <citation type="submission" date="2014-03" db="EMBL/GenBank/DDBJ databases">
        <authorList>
            <person name="Genoscope - CEA"/>
        </authorList>
    </citation>
    <scope>NUCLEOTIDE SEQUENCE</scope>
</reference>